<evidence type="ECO:0000259" key="3">
    <source>
        <dbReference type="PROSITE" id="PS50894"/>
    </source>
</evidence>
<dbReference type="OrthoDB" id="8454588at2"/>
<feature type="domain" description="HPt" evidence="3">
    <location>
        <begin position="20"/>
        <end position="105"/>
    </location>
</feature>
<keyword evidence="1" id="KW-0902">Two-component regulatory system</keyword>
<accession>A0A1G5N826</accession>
<dbReference type="Proteomes" id="UP000199347">
    <property type="component" value="Unassembled WGS sequence"/>
</dbReference>
<feature type="modified residue" description="Phosphohistidine" evidence="2">
    <location>
        <position position="56"/>
    </location>
</feature>
<protein>
    <submittedName>
        <fullName evidence="4">Hpt domain-containing protein</fullName>
    </submittedName>
</protein>
<dbReference type="GO" id="GO:0000160">
    <property type="term" value="P:phosphorelay signal transduction system"/>
    <property type="evidence" value="ECO:0007669"/>
    <property type="project" value="UniProtKB-KW"/>
</dbReference>
<dbReference type="Pfam" id="PF01627">
    <property type="entry name" value="Hpt"/>
    <property type="match status" value="1"/>
</dbReference>
<gene>
    <name evidence="4" type="ORF">SAMN03080610_01582</name>
</gene>
<dbReference type="GO" id="GO:0004672">
    <property type="term" value="F:protein kinase activity"/>
    <property type="evidence" value="ECO:0007669"/>
    <property type="project" value="UniProtKB-ARBA"/>
</dbReference>
<name>A0A1G5N826_AFIMA</name>
<dbReference type="InterPro" id="IPR008207">
    <property type="entry name" value="Sig_transdc_His_kin_Hpt_dom"/>
</dbReference>
<keyword evidence="2" id="KW-0597">Phosphoprotein</keyword>
<sequence length="105" mass="11504">MAEDAAVLNEAHLDRQTMHNEALKVEILSLFVTEADRLLNQVKEAKTSSARGERVHALKGLARNVGAERLALAAARTEERLKAEGCDLAPLEAAVQEVVRYLART</sequence>
<evidence type="ECO:0000256" key="2">
    <source>
        <dbReference type="PROSITE-ProRule" id="PRU00110"/>
    </source>
</evidence>
<reference evidence="5" key="1">
    <citation type="submission" date="2016-10" db="EMBL/GenBank/DDBJ databases">
        <authorList>
            <person name="Varghese N."/>
            <person name="Submissions S."/>
        </authorList>
    </citation>
    <scope>NUCLEOTIDE SEQUENCE [LARGE SCALE GENOMIC DNA]</scope>
    <source>
        <strain evidence="5">DSM 2698</strain>
    </source>
</reference>
<keyword evidence="5" id="KW-1185">Reference proteome</keyword>
<proteinExistence type="predicted"/>
<dbReference type="EMBL" id="FMVW01000002">
    <property type="protein sequence ID" value="SCZ32810.1"/>
    <property type="molecule type" value="Genomic_DNA"/>
</dbReference>
<dbReference type="InterPro" id="IPR036641">
    <property type="entry name" value="HPT_dom_sf"/>
</dbReference>
<evidence type="ECO:0000256" key="1">
    <source>
        <dbReference type="ARBA" id="ARBA00023012"/>
    </source>
</evidence>
<dbReference type="RefSeq" id="WP_092811247.1">
    <property type="nucleotide sequence ID" value="NZ_FMVW01000002.1"/>
</dbReference>
<dbReference type="SUPFAM" id="SSF47226">
    <property type="entry name" value="Histidine-containing phosphotransfer domain, HPT domain"/>
    <property type="match status" value="1"/>
</dbReference>
<evidence type="ECO:0000313" key="5">
    <source>
        <dbReference type="Proteomes" id="UP000199347"/>
    </source>
</evidence>
<dbReference type="AlphaFoldDB" id="A0A1G5N826"/>
<dbReference type="Gene3D" id="1.20.120.160">
    <property type="entry name" value="HPT domain"/>
    <property type="match status" value="1"/>
</dbReference>
<evidence type="ECO:0000313" key="4">
    <source>
        <dbReference type="EMBL" id="SCZ32810.1"/>
    </source>
</evidence>
<organism evidence="4 5">
    <name type="scientific">Afifella marina DSM 2698</name>
    <dbReference type="NCBI Taxonomy" id="1120955"/>
    <lineage>
        <taxon>Bacteria</taxon>
        <taxon>Pseudomonadati</taxon>
        <taxon>Pseudomonadota</taxon>
        <taxon>Alphaproteobacteria</taxon>
        <taxon>Hyphomicrobiales</taxon>
        <taxon>Afifellaceae</taxon>
        <taxon>Afifella</taxon>
    </lineage>
</organism>
<dbReference type="PROSITE" id="PS50894">
    <property type="entry name" value="HPT"/>
    <property type="match status" value="1"/>
</dbReference>
<dbReference type="STRING" id="1120955.SAMN03080610_01582"/>